<dbReference type="STRING" id="573321.SAMN04488505_102390"/>
<dbReference type="Proteomes" id="UP000198984">
    <property type="component" value="Unassembled WGS sequence"/>
</dbReference>
<accession>A0A1H7QMY7</accession>
<name>A0A1H7QMY7_9BACT</name>
<keyword evidence="3" id="KW-1185">Reference proteome</keyword>
<evidence type="ECO:0000313" key="3">
    <source>
        <dbReference type="Proteomes" id="UP000198984"/>
    </source>
</evidence>
<dbReference type="Gene3D" id="2.60.40.740">
    <property type="match status" value="1"/>
</dbReference>
<evidence type="ECO:0000313" key="2">
    <source>
        <dbReference type="EMBL" id="SEL49014.1"/>
    </source>
</evidence>
<keyword evidence="1" id="KW-0812">Transmembrane</keyword>
<evidence type="ECO:0000256" key="1">
    <source>
        <dbReference type="SAM" id="Phobius"/>
    </source>
</evidence>
<reference evidence="2 3" key="1">
    <citation type="submission" date="2016-10" db="EMBL/GenBank/DDBJ databases">
        <authorList>
            <person name="de Groot N.N."/>
        </authorList>
    </citation>
    <scope>NUCLEOTIDE SEQUENCE [LARGE SCALE GENOMIC DNA]</scope>
    <source>
        <strain evidence="2 3">DSM 21039</strain>
    </source>
</reference>
<dbReference type="InterPro" id="IPR026341">
    <property type="entry name" value="T9SS_type_B"/>
</dbReference>
<dbReference type="PROSITE" id="PS51257">
    <property type="entry name" value="PROKAR_LIPOPROTEIN"/>
    <property type="match status" value="1"/>
</dbReference>
<proteinExistence type="predicted"/>
<sequence length="522" mass="56845">MRLSGTTNTRYCITFICTYLVCACLHIQLFAQHIPVTNPTLSGTPQMDATPAGWVGMNTADVQPGIYGVRLAAAEGNSYVGLHSGNQYTEGISQQLNGVLRKDHIYSMYFDLAYAAFYAYSTCYGNLAIYGGHAPGDTAELLWSSGEFIHTTWQRYSPLFSPSADYTYITLCAYHASPCSKSDYGVAVLLDNISNFIYEQLKLSFSTTTTCANSNTGAILLTVAGGTPPFNYSWGHGAPDNNQLRQLPAGTYTVTVTDSKGITAEGSTTVQTSDLAADATVTPSRCSGEQNGQIAINASGGLPPYRYYVNNNNASYTPVLEHLPPAAYQVIVKDEQGCMAVLPPIALTEPPPLKIREAIIKPCSCSETQNGKIIPLMQGGTPPYAYRINGGMWQPDSLMGQLQPGFYQYEIQDHNGCSVSGSGEITSPFKNCIVVLPTAFSPNGDGSNDLFRAKIYDDVRNYSLRVYNRWGALIFQTNDPEKGWDGMYKGILQQAQGYLYICTFTDRNNVPQQMSGNVTLVH</sequence>
<feature type="transmembrane region" description="Helical" evidence="1">
    <location>
        <begin position="12"/>
        <end position="31"/>
    </location>
</feature>
<organism evidence="2 3">
    <name type="scientific">Chitinophaga rupis</name>
    <dbReference type="NCBI Taxonomy" id="573321"/>
    <lineage>
        <taxon>Bacteria</taxon>
        <taxon>Pseudomonadati</taxon>
        <taxon>Bacteroidota</taxon>
        <taxon>Chitinophagia</taxon>
        <taxon>Chitinophagales</taxon>
        <taxon>Chitinophagaceae</taxon>
        <taxon>Chitinophaga</taxon>
    </lineage>
</organism>
<dbReference type="AlphaFoldDB" id="A0A1H7QMY7"/>
<dbReference type="Pfam" id="PF13573">
    <property type="entry name" value="SprB"/>
    <property type="match status" value="2"/>
</dbReference>
<dbReference type="Pfam" id="PF13585">
    <property type="entry name" value="CHU_C"/>
    <property type="match status" value="1"/>
</dbReference>
<dbReference type="InterPro" id="IPR025667">
    <property type="entry name" value="SprB_repeat"/>
</dbReference>
<dbReference type="EMBL" id="FOBB01000002">
    <property type="protein sequence ID" value="SEL49014.1"/>
    <property type="molecule type" value="Genomic_DNA"/>
</dbReference>
<keyword evidence="1" id="KW-0472">Membrane</keyword>
<gene>
    <name evidence="2" type="ORF">SAMN04488505_102390</name>
</gene>
<dbReference type="NCBIfam" id="TIGR04131">
    <property type="entry name" value="Bac_Flav_CTERM"/>
    <property type="match status" value="1"/>
</dbReference>
<protein>
    <submittedName>
        <fullName evidence="2">Gliding motility-associated C-terminal domain-containing protein</fullName>
    </submittedName>
</protein>
<keyword evidence="1" id="KW-1133">Transmembrane helix</keyword>